<feature type="compositionally biased region" description="Basic residues" evidence="1">
    <location>
        <begin position="126"/>
        <end position="136"/>
    </location>
</feature>
<dbReference type="InterPro" id="IPR036567">
    <property type="entry name" value="RHF-like"/>
</dbReference>
<keyword evidence="3" id="KW-1185">Reference proteome</keyword>
<dbReference type="Pfam" id="PF02482">
    <property type="entry name" value="Ribosomal_S30AE"/>
    <property type="match status" value="1"/>
</dbReference>
<dbReference type="InterPro" id="IPR003489">
    <property type="entry name" value="RHF/RaiA"/>
</dbReference>
<gene>
    <name evidence="2" type="ORF">ETSY1_20535</name>
</gene>
<evidence type="ECO:0000256" key="1">
    <source>
        <dbReference type="SAM" id="MobiDB-lite"/>
    </source>
</evidence>
<dbReference type="SUPFAM" id="SSF69754">
    <property type="entry name" value="Ribosome binding protein Y (YfiA homologue)"/>
    <property type="match status" value="1"/>
</dbReference>
<proteinExistence type="predicted"/>
<feature type="region of interest" description="Disordered" evidence="1">
    <location>
        <begin position="107"/>
        <end position="136"/>
    </location>
</feature>
<dbReference type="Proteomes" id="UP000019141">
    <property type="component" value="Unassembled WGS sequence"/>
</dbReference>
<evidence type="ECO:0008006" key="4">
    <source>
        <dbReference type="Google" id="ProtNLM"/>
    </source>
</evidence>
<dbReference type="Gene3D" id="3.30.160.100">
    <property type="entry name" value="Ribosome hibernation promotion factor-like"/>
    <property type="match status" value="1"/>
</dbReference>
<name>W4LKV7_ENTF1</name>
<dbReference type="EMBL" id="AZHW01000596">
    <property type="protein sequence ID" value="ETW97981.1"/>
    <property type="molecule type" value="Genomic_DNA"/>
</dbReference>
<evidence type="ECO:0000313" key="2">
    <source>
        <dbReference type="EMBL" id="ETW97981.1"/>
    </source>
</evidence>
<dbReference type="AlphaFoldDB" id="W4LKV7"/>
<sequence>MRIDVTGSGIEELEPLKTYVTQRLLFVLSRFGERITRVGARLVRTQTEAEEAQFGCRLTVSLNSGRKILAEVSDRDAYAAIDQAVDRVRRFAGLRLVKQNGEVERRRVTASAAAGAGPPEVTHCPQSRRKKGGSPQ</sequence>
<dbReference type="HOGENOM" id="CLU_1871617_0_0_7"/>
<comment type="caution">
    <text evidence="2">The sequence shown here is derived from an EMBL/GenBank/DDBJ whole genome shotgun (WGS) entry which is preliminary data.</text>
</comment>
<protein>
    <recommendedName>
        <fullName evidence="4">Ribosomal subunit interface protein</fullName>
    </recommendedName>
</protein>
<accession>W4LKV7</accession>
<evidence type="ECO:0000313" key="3">
    <source>
        <dbReference type="Proteomes" id="UP000019141"/>
    </source>
</evidence>
<organism evidence="2 3">
    <name type="scientific">Entotheonella factor</name>
    <dbReference type="NCBI Taxonomy" id="1429438"/>
    <lineage>
        <taxon>Bacteria</taxon>
        <taxon>Pseudomonadati</taxon>
        <taxon>Nitrospinota/Tectimicrobiota group</taxon>
        <taxon>Candidatus Tectimicrobiota</taxon>
        <taxon>Candidatus Entotheonellia</taxon>
        <taxon>Candidatus Entotheonellales</taxon>
        <taxon>Candidatus Entotheonellaceae</taxon>
        <taxon>Candidatus Entotheonella</taxon>
    </lineage>
</organism>
<reference evidence="2 3" key="1">
    <citation type="journal article" date="2014" name="Nature">
        <title>An environmental bacterial taxon with a large and distinct metabolic repertoire.</title>
        <authorList>
            <person name="Wilson M.C."/>
            <person name="Mori T."/>
            <person name="Ruckert C."/>
            <person name="Uria A.R."/>
            <person name="Helf M.J."/>
            <person name="Takada K."/>
            <person name="Gernert C."/>
            <person name="Steffens U.A."/>
            <person name="Heycke N."/>
            <person name="Schmitt S."/>
            <person name="Rinke C."/>
            <person name="Helfrich E.J."/>
            <person name="Brachmann A.O."/>
            <person name="Gurgui C."/>
            <person name="Wakimoto T."/>
            <person name="Kracht M."/>
            <person name="Crusemann M."/>
            <person name="Hentschel U."/>
            <person name="Abe I."/>
            <person name="Matsunaga S."/>
            <person name="Kalinowski J."/>
            <person name="Takeyama H."/>
            <person name="Piel J."/>
        </authorList>
    </citation>
    <scope>NUCLEOTIDE SEQUENCE [LARGE SCALE GENOMIC DNA]</scope>
    <source>
        <strain evidence="3">TSY1</strain>
    </source>
</reference>